<sequence>MEPTNTTPTMTTMFMPAPTNPPTSAPIRMGMSTMAMTFFPSTTTPLFWDWWTPRSTAAYAATCVFLICLAAVTRVLVAVRPVLDARVGLGGRGLGGGGWGRHGWGHHQHNQLHDGGQLLAGEEKAGADGEDPGSGMVSSGLEGDDGAGAAGGVRRWWGGAALGLRLWRASCEAVLVCLGYFLMIAVMTMNTGYFVSVLSGVFLGMFLLGSPVEDSAGDLWHQC</sequence>
<keyword evidence="2" id="KW-1185">Reference proteome</keyword>
<accession>A0ACB7P6Q7</accession>
<evidence type="ECO:0000313" key="1">
    <source>
        <dbReference type="EMBL" id="KAH6631600.1"/>
    </source>
</evidence>
<dbReference type="EMBL" id="JAGIZQ010000004">
    <property type="protein sequence ID" value="KAH6631600.1"/>
    <property type="molecule type" value="Genomic_DNA"/>
</dbReference>
<comment type="caution">
    <text evidence="1">The sequence shown here is derived from an EMBL/GenBank/DDBJ whole genome shotgun (WGS) entry which is preliminary data.</text>
</comment>
<evidence type="ECO:0000313" key="2">
    <source>
        <dbReference type="Proteomes" id="UP000724584"/>
    </source>
</evidence>
<proteinExistence type="predicted"/>
<dbReference type="Proteomes" id="UP000724584">
    <property type="component" value="Unassembled WGS sequence"/>
</dbReference>
<organism evidence="1 2">
    <name type="scientific">Chaetomium tenue</name>
    <dbReference type="NCBI Taxonomy" id="1854479"/>
    <lineage>
        <taxon>Eukaryota</taxon>
        <taxon>Fungi</taxon>
        <taxon>Dikarya</taxon>
        <taxon>Ascomycota</taxon>
        <taxon>Pezizomycotina</taxon>
        <taxon>Sordariomycetes</taxon>
        <taxon>Sordariomycetidae</taxon>
        <taxon>Sordariales</taxon>
        <taxon>Chaetomiaceae</taxon>
        <taxon>Chaetomium</taxon>
    </lineage>
</organism>
<reference evidence="1 2" key="1">
    <citation type="journal article" date="2021" name="Nat. Commun.">
        <title>Genetic determinants of endophytism in the Arabidopsis root mycobiome.</title>
        <authorList>
            <person name="Mesny F."/>
            <person name="Miyauchi S."/>
            <person name="Thiergart T."/>
            <person name="Pickel B."/>
            <person name="Atanasova L."/>
            <person name="Karlsson M."/>
            <person name="Huettel B."/>
            <person name="Barry K.W."/>
            <person name="Haridas S."/>
            <person name="Chen C."/>
            <person name="Bauer D."/>
            <person name="Andreopoulos W."/>
            <person name="Pangilinan J."/>
            <person name="LaButti K."/>
            <person name="Riley R."/>
            <person name="Lipzen A."/>
            <person name="Clum A."/>
            <person name="Drula E."/>
            <person name="Henrissat B."/>
            <person name="Kohler A."/>
            <person name="Grigoriev I.V."/>
            <person name="Martin F.M."/>
            <person name="Hacquard S."/>
        </authorList>
    </citation>
    <scope>NUCLEOTIDE SEQUENCE [LARGE SCALE GENOMIC DNA]</scope>
    <source>
        <strain evidence="1 2">MPI-SDFR-AT-0079</strain>
    </source>
</reference>
<protein>
    <submittedName>
        <fullName evidence="1">Ctr copper transporter family-domain-containing protein</fullName>
    </submittedName>
</protein>
<name>A0ACB7P6Q7_9PEZI</name>
<gene>
    <name evidence="1" type="ORF">F5144DRAFT_225337</name>
</gene>